<gene>
    <name evidence="3" type="ORF">ASPZODRAFT_127799</name>
</gene>
<dbReference type="RefSeq" id="XP_022586193.1">
    <property type="nucleotide sequence ID" value="XM_022721844.1"/>
</dbReference>
<name>A0A1L9SX89_9EURO</name>
<feature type="region of interest" description="Disordered" evidence="1">
    <location>
        <begin position="1"/>
        <end position="26"/>
    </location>
</feature>
<proteinExistence type="predicted"/>
<dbReference type="Proteomes" id="UP000184188">
    <property type="component" value="Unassembled WGS sequence"/>
</dbReference>
<dbReference type="AlphaFoldDB" id="A0A1L9SX89"/>
<keyword evidence="4" id="KW-1185">Reference proteome</keyword>
<organism evidence="3 4">
    <name type="scientific">Penicilliopsis zonata CBS 506.65</name>
    <dbReference type="NCBI Taxonomy" id="1073090"/>
    <lineage>
        <taxon>Eukaryota</taxon>
        <taxon>Fungi</taxon>
        <taxon>Dikarya</taxon>
        <taxon>Ascomycota</taxon>
        <taxon>Pezizomycotina</taxon>
        <taxon>Eurotiomycetes</taxon>
        <taxon>Eurotiomycetidae</taxon>
        <taxon>Eurotiales</taxon>
        <taxon>Aspergillaceae</taxon>
        <taxon>Penicilliopsis</taxon>
    </lineage>
</organism>
<protein>
    <recommendedName>
        <fullName evidence="2">Hypervirulence associated protein TUDOR domain-containing protein</fullName>
    </recommendedName>
</protein>
<dbReference type="VEuPathDB" id="FungiDB:ASPZODRAFT_127799"/>
<evidence type="ECO:0000313" key="4">
    <source>
        <dbReference type="Proteomes" id="UP000184188"/>
    </source>
</evidence>
<evidence type="ECO:0000256" key="1">
    <source>
        <dbReference type="SAM" id="MobiDB-lite"/>
    </source>
</evidence>
<sequence length="76" mass="8392">MPQFKKGDSVRYKPVGGPESKTSESVGIVREVSTVPTQLTGRNVEASREEPRYEIENSHTHKRSAIKEANIIGPAE</sequence>
<evidence type="ECO:0000259" key="2">
    <source>
        <dbReference type="Pfam" id="PF11160"/>
    </source>
</evidence>
<accession>A0A1L9SX89</accession>
<feature type="compositionally biased region" description="Basic and acidic residues" evidence="1">
    <location>
        <begin position="45"/>
        <end position="59"/>
    </location>
</feature>
<feature type="domain" description="Hypervirulence associated protein TUDOR" evidence="2">
    <location>
        <begin position="7"/>
        <end position="71"/>
    </location>
</feature>
<reference evidence="4" key="1">
    <citation type="journal article" date="2017" name="Genome Biol.">
        <title>Comparative genomics reveals high biological diversity and specific adaptations in the industrially and medically important fungal genus Aspergillus.</title>
        <authorList>
            <person name="de Vries R.P."/>
            <person name="Riley R."/>
            <person name="Wiebenga A."/>
            <person name="Aguilar-Osorio G."/>
            <person name="Amillis S."/>
            <person name="Uchima C.A."/>
            <person name="Anderluh G."/>
            <person name="Asadollahi M."/>
            <person name="Askin M."/>
            <person name="Barry K."/>
            <person name="Battaglia E."/>
            <person name="Bayram O."/>
            <person name="Benocci T."/>
            <person name="Braus-Stromeyer S.A."/>
            <person name="Caldana C."/>
            <person name="Canovas D."/>
            <person name="Cerqueira G.C."/>
            <person name="Chen F."/>
            <person name="Chen W."/>
            <person name="Choi C."/>
            <person name="Clum A."/>
            <person name="Dos Santos R.A."/>
            <person name="Damasio A.R."/>
            <person name="Diallinas G."/>
            <person name="Emri T."/>
            <person name="Fekete E."/>
            <person name="Flipphi M."/>
            <person name="Freyberg S."/>
            <person name="Gallo A."/>
            <person name="Gournas C."/>
            <person name="Habgood R."/>
            <person name="Hainaut M."/>
            <person name="Harispe M.L."/>
            <person name="Henrissat B."/>
            <person name="Hilden K.S."/>
            <person name="Hope R."/>
            <person name="Hossain A."/>
            <person name="Karabika E."/>
            <person name="Karaffa L."/>
            <person name="Karanyi Z."/>
            <person name="Krasevec N."/>
            <person name="Kuo A."/>
            <person name="Kusch H."/>
            <person name="LaButti K."/>
            <person name="Lagendijk E.L."/>
            <person name="Lapidus A."/>
            <person name="Levasseur A."/>
            <person name="Lindquist E."/>
            <person name="Lipzen A."/>
            <person name="Logrieco A.F."/>
            <person name="MacCabe A."/>
            <person name="Maekelae M.R."/>
            <person name="Malavazi I."/>
            <person name="Melin P."/>
            <person name="Meyer V."/>
            <person name="Mielnichuk N."/>
            <person name="Miskei M."/>
            <person name="Molnar A.P."/>
            <person name="Mule G."/>
            <person name="Ngan C.Y."/>
            <person name="Orejas M."/>
            <person name="Orosz E."/>
            <person name="Ouedraogo J.P."/>
            <person name="Overkamp K.M."/>
            <person name="Park H.-S."/>
            <person name="Perrone G."/>
            <person name="Piumi F."/>
            <person name="Punt P.J."/>
            <person name="Ram A.F."/>
            <person name="Ramon A."/>
            <person name="Rauscher S."/>
            <person name="Record E."/>
            <person name="Riano-Pachon D.M."/>
            <person name="Robert V."/>
            <person name="Roehrig J."/>
            <person name="Ruller R."/>
            <person name="Salamov A."/>
            <person name="Salih N.S."/>
            <person name="Samson R.A."/>
            <person name="Sandor E."/>
            <person name="Sanguinetti M."/>
            <person name="Schuetze T."/>
            <person name="Sepcic K."/>
            <person name="Shelest E."/>
            <person name="Sherlock G."/>
            <person name="Sophianopoulou V."/>
            <person name="Squina F.M."/>
            <person name="Sun H."/>
            <person name="Susca A."/>
            <person name="Todd R.B."/>
            <person name="Tsang A."/>
            <person name="Unkles S.E."/>
            <person name="van de Wiele N."/>
            <person name="van Rossen-Uffink D."/>
            <person name="Oliveira J.V."/>
            <person name="Vesth T.C."/>
            <person name="Visser J."/>
            <person name="Yu J.-H."/>
            <person name="Zhou M."/>
            <person name="Andersen M.R."/>
            <person name="Archer D.B."/>
            <person name="Baker S.E."/>
            <person name="Benoit I."/>
            <person name="Brakhage A.A."/>
            <person name="Braus G.H."/>
            <person name="Fischer R."/>
            <person name="Frisvad J.C."/>
            <person name="Goldman G.H."/>
            <person name="Houbraken J."/>
            <person name="Oakley B."/>
            <person name="Pocsi I."/>
            <person name="Scazzocchio C."/>
            <person name="Seiboth B."/>
            <person name="vanKuyk P.A."/>
            <person name="Wortman J."/>
            <person name="Dyer P.S."/>
            <person name="Grigoriev I.V."/>
        </authorList>
    </citation>
    <scope>NUCLEOTIDE SEQUENCE [LARGE SCALE GENOMIC DNA]</scope>
    <source>
        <strain evidence="4">CBS 506.65</strain>
    </source>
</reference>
<feature type="compositionally biased region" description="Basic and acidic residues" evidence="1">
    <location>
        <begin position="1"/>
        <end position="11"/>
    </location>
</feature>
<evidence type="ECO:0000313" key="3">
    <source>
        <dbReference type="EMBL" id="OJJ51683.1"/>
    </source>
</evidence>
<dbReference type="OrthoDB" id="10052172at2759"/>
<dbReference type="InterPro" id="IPR021331">
    <property type="entry name" value="Hva1_TUDOR"/>
</dbReference>
<dbReference type="Pfam" id="PF11160">
    <property type="entry name" value="Hva1_TUDOR"/>
    <property type="match status" value="1"/>
</dbReference>
<dbReference type="GeneID" id="34608309"/>
<feature type="region of interest" description="Disordered" evidence="1">
    <location>
        <begin position="42"/>
        <end position="61"/>
    </location>
</feature>
<dbReference type="EMBL" id="KV878336">
    <property type="protein sequence ID" value="OJJ51683.1"/>
    <property type="molecule type" value="Genomic_DNA"/>
</dbReference>